<proteinExistence type="predicted"/>
<dbReference type="RefSeq" id="WP_033360038.1">
    <property type="nucleotide sequence ID" value="NZ_CP073767.1"/>
</dbReference>
<evidence type="ECO:0000256" key="1">
    <source>
        <dbReference type="SAM" id="Phobius"/>
    </source>
</evidence>
<sequence>MTVTSGHVRGVVRCLYAAPALLAGVLGCLGAQGLTGRLLAHTHGAAHGMAAGVPHVHDRLAASALLAGCLVTVSLAAALAAAGRRAATRAAVMWASGLSIIAFVVIDRLSHGTGDALRPSSPLLVLTGTAVHVCVGAGVGLLWWRWLDGVRPPVSAGPPDPPAVARPARRPRRAERLRRPWWVSPIAGRAPPCRTV</sequence>
<name>A0A9Q9IKL1_9ACTN</name>
<evidence type="ECO:0000313" key="2">
    <source>
        <dbReference type="EMBL" id="UWZ57887.1"/>
    </source>
</evidence>
<keyword evidence="1" id="KW-0472">Membrane</keyword>
<keyword evidence="3" id="KW-1185">Reference proteome</keyword>
<keyword evidence="1" id="KW-0812">Transmembrane</keyword>
<feature type="transmembrane region" description="Helical" evidence="1">
    <location>
        <begin position="60"/>
        <end position="80"/>
    </location>
</feature>
<dbReference type="EMBL" id="CP073767">
    <property type="protein sequence ID" value="UWZ57887.1"/>
    <property type="molecule type" value="Genomic_DNA"/>
</dbReference>
<keyword evidence="1" id="KW-1133">Transmembrane helix</keyword>
<feature type="transmembrane region" description="Helical" evidence="1">
    <location>
        <begin position="123"/>
        <end position="144"/>
    </location>
</feature>
<organism evidence="2 3">
    <name type="scientific">Dactylosporangium aurantiacum</name>
    <dbReference type="NCBI Taxonomy" id="35754"/>
    <lineage>
        <taxon>Bacteria</taxon>
        <taxon>Bacillati</taxon>
        <taxon>Actinomycetota</taxon>
        <taxon>Actinomycetes</taxon>
        <taxon>Micromonosporales</taxon>
        <taxon>Micromonosporaceae</taxon>
        <taxon>Dactylosporangium</taxon>
    </lineage>
</organism>
<dbReference type="Proteomes" id="UP001058003">
    <property type="component" value="Chromosome"/>
</dbReference>
<protein>
    <submittedName>
        <fullName evidence="2">Uncharacterized protein</fullName>
    </submittedName>
</protein>
<gene>
    <name evidence="2" type="ORF">Daura_17970</name>
</gene>
<dbReference type="AlphaFoldDB" id="A0A9Q9IKL1"/>
<accession>A0A9Q9IKL1</accession>
<reference evidence="2" key="1">
    <citation type="submission" date="2021-04" db="EMBL/GenBank/DDBJ databases">
        <title>Dactylosporangium aurantiacum NRRL B-8018 full assembly.</title>
        <authorList>
            <person name="Hartkoorn R.C."/>
            <person name="Beaudoing E."/>
            <person name="Hot D."/>
        </authorList>
    </citation>
    <scope>NUCLEOTIDE SEQUENCE</scope>
    <source>
        <strain evidence="2">NRRL B-8018</strain>
    </source>
</reference>
<evidence type="ECO:0000313" key="3">
    <source>
        <dbReference type="Proteomes" id="UP001058003"/>
    </source>
</evidence>
<dbReference type="KEGG" id="daur:Daura_17970"/>
<feature type="transmembrane region" description="Helical" evidence="1">
    <location>
        <begin position="20"/>
        <end position="40"/>
    </location>
</feature>
<feature type="transmembrane region" description="Helical" evidence="1">
    <location>
        <begin position="92"/>
        <end position="111"/>
    </location>
</feature>